<gene>
    <name evidence="1" type="ORF">GCM10010170_092700</name>
</gene>
<sequence length="197" mass="21770">MPYTDRVIYPDRVVVDWSASGDREFPDWPSPVLLISVENQGVCAWGVPLAGQNPPVLVGGQIVSRTGWSHGTTQYCPDVAAFVASRRWDAACLSQEPLIQAQAAELDAGSLEYLRERYEQGPVTVGWPGHTVHRFQCRDAKIMLWDSPGQCDWWISAVGASALDETIAAVWHLSDLRTSLWSSDSQGAALLRRLRGH</sequence>
<accession>A0ABN3HM69</accession>
<name>A0ABN3HM69_9ACTN</name>
<organism evidence="1 2">
    <name type="scientific">Dactylosporangium salmoneum</name>
    <dbReference type="NCBI Taxonomy" id="53361"/>
    <lineage>
        <taxon>Bacteria</taxon>
        <taxon>Bacillati</taxon>
        <taxon>Actinomycetota</taxon>
        <taxon>Actinomycetes</taxon>
        <taxon>Micromonosporales</taxon>
        <taxon>Micromonosporaceae</taxon>
        <taxon>Dactylosporangium</taxon>
    </lineage>
</organism>
<comment type="caution">
    <text evidence="1">The sequence shown here is derived from an EMBL/GenBank/DDBJ whole genome shotgun (WGS) entry which is preliminary data.</text>
</comment>
<protein>
    <submittedName>
        <fullName evidence="1">Uncharacterized protein</fullName>
    </submittedName>
</protein>
<evidence type="ECO:0000313" key="1">
    <source>
        <dbReference type="EMBL" id="GAA2383684.1"/>
    </source>
</evidence>
<dbReference type="Proteomes" id="UP001501444">
    <property type="component" value="Unassembled WGS sequence"/>
</dbReference>
<reference evidence="1 2" key="1">
    <citation type="journal article" date="2019" name="Int. J. Syst. Evol. Microbiol.">
        <title>The Global Catalogue of Microorganisms (GCM) 10K type strain sequencing project: providing services to taxonomists for standard genome sequencing and annotation.</title>
        <authorList>
            <consortium name="The Broad Institute Genomics Platform"/>
            <consortium name="The Broad Institute Genome Sequencing Center for Infectious Disease"/>
            <person name="Wu L."/>
            <person name="Ma J."/>
        </authorList>
    </citation>
    <scope>NUCLEOTIDE SEQUENCE [LARGE SCALE GENOMIC DNA]</scope>
    <source>
        <strain evidence="1 2">JCM 3272</strain>
    </source>
</reference>
<keyword evidence="2" id="KW-1185">Reference proteome</keyword>
<evidence type="ECO:0000313" key="2">
    <source>
        <dbReference type="Proteomes" id="UP001501444"/>
    </source>
</evidence>
<dbReference type="EMBL" id="BAAARV010000094">
    <property type="protein sequence ID" value="GAA2383684.1"/>
    <property type="molecule type" value="Genomic_DNA"/>
</dbReference>
<proteinExistence type="predicted"/>